<protein>
    <submittedName>
        <fullName evidence="4">ITP-like family peptide 1</fullName>
    </submittedName>
</protein>
<dbReference type="GO" id="GO:0005576">
    <property type="term" value="C:extracellular region"/>
    <property type="evidence" value="ECO:0007669"/>
    <property type="project" value="InterPro"/>
</dbReference>
<name>A0A2I6QG63_9EUCA</name>
<dbReference type="InterPro" id="IPR035957">
    <property type="entry name" value="Crust_neurohorm_sf"/>
</dbReference>
<dbReference type="InterPro" id="IPR031098">
    <property type="entry name" value="Crust_neurohorm"/>
</dbReference>
<keyword evidence="3" id="KW-0732">Signal</keyword>
<dbReference type="PRINTS" id="PR00550">
    <property type="entry name" value="HYPRGLYCEMIC"/>
</dbReference>
<feature type="disulfide bond" evidence="2">
    <location>
        <begin position="54"/>
        <end position="93"/>
    </location>
</feature>
<dbReference type="Gene3D" id="1.10.2010.10">
    <property type="entry name" value="Crustacean CHH/MIH/GIH neurohormone"/>
    <property type="match status" value="1"/>
</dbReference>
<dbReference type="GO" id="GO:0005184">
    <property type="term" value="F:neuropeptide hormone activity"/>
    <property type="evidence" value="ECO:0007669"/>
    <property type="project" value="InterPro"/>
</dbReference>
<reference evidence="4" key="2">
    <citation type="journal article" date="2017" name="Gen. Comp. Endocrinol.">
        <title>Characterization of the neuropeptidome of a Southern Ocean decapod, the Antarctic shrimp Chorismus antarcticus: Focusing on a new decapod ITP-like peptide belonging to the CHH peptide family.</title>
        <authorList>
            <person name="Toullec J.Y."/>
            <person name="Corre E."/>
            <person name="Mandon P."/>
            <person name="Gonzalez-Aravena M."/>
            <person name="Ollivaux C."/>
            <person name="Lee C.Y."/>
        </authorList>
    </citation>
    <scope>NUCLEOTIDE SEQUENCE</scope>
</reference>
<dbReference type="EMBL" id="KY284582">
    <property type="protein sequence ID" value="AUN35185.1"/>
    <property type="molecule type" value="mRNA"/>
</dbReference>
<feature type="disulfide bond" evidence="2">
    <location>
        <begin position="76"/>
        <end position="102"/>
    </location>
</feature>
<dbReference type="GO" id="GO:0007623">
    <property type="term" value="P:circadian rhythm"/>
    <property type="evidence" value="ECO:0007669"/>
    <property type="project" value="TreeGrafter"/>
</dbReference>
<evidence type="ECO:0000313" key="4">
    <source>
        <dbReference type="EMBL" id="AUN35185.1"/>
    </source>
</evidence>
<keyword evidence="2" id="KW-1015">Disulfide bond</keyword>
<dbReference type="SUPFAM" id="SSF81778">
    <property type="entry name" value="Crustacean CHH/MIH/GIH neurohormone"/>
    <property type="match status" value="1"/>
</dbReference>
<dbReference type="Pfam" id="PF01147">
    <property type="entry name" value="Crust_neurohorm"/>
    <property type="match status" value="1"/>
</dbReference>
<sequence>MASQNRVLPLAGVWLLLLGASLLAQDSLVSAAFPDPLQYKLSPGTQREFEYYQCTGDFHKANREHYRELRDVCVDCHNVYRKDGVLQACMSNCFDNDMFPVCVKESFRTERLNEYYARRLQITR</sequence>
<dbReference type="PANTHER" id="PTHR35981">
    <property type="entry name" value="ION TRANSPORT PEPTIDE, ISOFORM C"/>
    <property type="match status" value="1"/>
</dbReference>
<dbReference type="AlphaFoldDB" id="A0A2I6QG63"/>
<organism evidence="4">
    <name type="scientific">Metopograpsus thukuhar</name>
    <dbReference type="NCBI Taxonomy" id="156081"/>
    <lineage>
        <taxon>Eukaryota</taxon>
        <taxon>Metazoa</taxon>
        <taxon>Ecdysozoa</taxon>
        <taxon>Arthropoda</taxon>
        <taxon>Crustacea</taxon>
        <taxon>Multicrustacea</taxon>
        <taxon>Malacostraca</taxon>
        <taxon>Eumalacostraca</taxon>
        <taxon>Eucarida</taxon>
        <taxon>Decapoda</taxon>
        <taxon>Pleocyemata</taxon>
        <taxon>Brachyura</taxon>
        <taxon>Eubrachyura</taxon>
        <taxon>Grapsoidea</taxon>
        <taxon>Grapsidae</taxon>
        <taxon>Metopograpsus</taxon>
    </lineage>
</organism>
<reference evidence="4" key="1">
    <citation type="submission" date="2016-12" db="EMBL/GenBank/DDBJ databases">
        <authorList>
            <person name="Song W.-J."/>
            <person name="Kurnit D.M."/>
        </authorList>
    </citation>
    <scope>NUCLEOTIDE SEQUENCE</scope>
</reference>
<dbReference type="InterPro" id="IPR001166">
    <property type="entry name" value="Hyperglycemic"/>
</dbReference>
<accession>A0A2I6QG63</accession>
<evidence type="ECO:0000256" key="1">
    <source>
        <dbReference type="ARBA" id="ARBA00005447"/>
    </source>
</evidence>
<evidence type="ECO:0000256" key="2">
    <source>
        <dbReference type="PIRSR" id="PIRSR631098-51"/>
    </source>
</evidence>
<feature type="chain" id="PRO_5014389762" evidence="3">
    <location>
        <begin position="25"/>
        <end position="124"/>
    </location>
</feature>
<evidence type="ECO:0000256" key="3">
    <source>
        <dbReference type="SAM" id="SignalP"/>
    </source>
</evidence>
<comment type="similarity">
    <text evidence="1">Belongs to the arthropod CHH/MIH/GIH/VIH hormone family.</text>
</comment>
<feature type="disulfide bond" evidence="2">
    <location>
        <begin position="73"/>
        <end position="89"/>
    </location>
</feature>
<dbReference type="PANTHER" id="PTHR35981:SF2">
    <property type="entry name" value="ION TRANSPORT PEPTIDE, ISOFORM C"/>
    <property type="match status" value="1"/>
</dbReference>
<feature type="signal peptide" evidence="3">
    <location>
        <begin position="1"/>
        <end position="24"/>
    </location>
</feature>
<proteinExistence type="evidence at transcript level"/>